<dbReference type="Pfam" id="PF13438">
    <property type="entry name" value="DUF4113"/>
    <property type="match status" value="1"/>
</dbReference>
<name>A0A2Z4LX33_9FLAO</name>
<dbReference type="InterPro" id="IPR043128">
    <property type="entry name" value="Rev_trsase/Diguanyl_cyclase"/>
</dbReference>
<dbReference type="Gene3D" id="3.30.1490.100">
    <property type="entry name" value="DNA polymerase, Y-family, little finger domain"/>
    <property type="match status" value="1"/>
</dbReference>
<evidence type="ECO:0000256" key="5">
    <source>
        <dbReference type="ARBA" id="ARBA00023236"/>
    </source>
</evidence>
<keyword evidence="4" id="KW-0234">DNA repair</keyword>
<organism evidence="7 8">
    <name type="scientific">Flagellimonas maritima</name>
    <dbReference type="NCBI Taxonomy" id="1383885"/>
    <lineage>
        <taxon>Bacteria</taxon>
        <taxon>Pseudomonadati</taxon>
        <taxon>Bacteroidota</taxon>
        <taxon>Flavobacteriia</taxon>
        <taxon>Flavobacteriales</taxon>
        <taxon>Flavobacteriaceae</taxon>
        <taxon>Flagellimonas</taxon>
    </lineage>
</organism>
<comment type="similarity">
    <text evidence="1">Belongs to the DNA polymerase type-Y family.</text>
</comment>
<dbReference type="RefSeq" id="WP_112379611.1">
    <property type="nucleotide sequence ID" value="NZ_CP030104.1"/>
</dbReference>
<evidence type="ECO:0000313" key="8">
    <source>
        <dbReference type="Proteomes" id="UP000248536"/>
    </source>
</evidence>
<accession>A0A2Z4LX33</accession>
<keyword evidence="5" id="KW-0742">SOS response</keyword>
<dbReference type="Pfam" id="PF00817">
    <property type="entry name" value="IMS"/>
    <property type="match status" value="1"/>
</dbReference>
<protein>
    <submittedName>
        <fullName evidence="7">Protein ImpB</fullName>
    </submittedName>
</protein>
<keyword evidence="3" id="KW-0741">SOS mutagenesis</keyword>
<evidence type="ECO:0000256" key="4">
    <source>
        <dbReference type="ARBA" id="ARBA00023204"/>
    </source>
</evidence>
<dbReference type="Pfam" id="PF11799">
    <property type="entry name" value="IMS_C"/>
    <property type="match status" value="1"/>
</dbReference>
<keyword evidence="2" id="KW-0227">DNA damage</keyword>
<dbReference type="InterPro" id="IPR001126">
    <property type="entry name" value="UmuC"/>
</dbReference>
<dbReference type="GO" id="GO:0009432">
    <property type="term" value="P:SOS response"/>
    <property type="evidence" value="ECO:0007669"/>
    <property type="project" value="UniProtKB-KW"/>
</dbReference>
<dbReference type="InterPro" id="IPR025188">
    <property type="entry name" value="DUF4113"/>
</dbReference>
<dbReference type="KEGG" id="spon:HME9304_03352"/>
<keyword evidence="8" id="KW-1185">Reference proteome</keyword>
<dbReference type="GO" id="GO:0005829">
    <property type="term" value="C:cytosol"/>
    <property type="evidence" value="ECO:0007669"/>
    <property type="project" value="TreeGrafter"/>
</dbReference>
<dbReference type="PANTHER" id="PTHR11076">
    <property type="entry name" value="DNA REPAIR POLYMERASE UMUC / TRANSFERASE FAMILY MEMBER"/>
    <property type="match status" value="1"/>
</dbReference>
<evidence type="ECO:0000256" key="1">
    <source>
        <dbReference type="ARBA" id="ARBA00010945"/>
    </source>
</evidence>
<dbReference type="PROSITE" id="PS50173">
    <property type="entry name" value="UMUC"/>
    <property type="match status" value="1"/>
</dbReference>
<dbReference type="InterPro" id="IPR050116">
    <property type="entry name" value="DNA_polymerase-Y"/>
</dbReference>
<gene>
    <name evidence="7" type="ORF">HME9304_03352</name>
</gene>
<evidence type="ECO:0000256" key="2">
    <source>
        <dbReference type="ARBA" id="ARBA00022763"/>
    </source>
</evidence>
<dbReference type="EMBL" id="CP030104">
    <property type="protein sequence ID" value="AWX46319.1"/>
    <property type="molecule type" value="Genomic_DNA"/>
</dbReference>
<dbReference type="InterPro" id="IPR043502">
    <property type="entry name" value="DNA/RNA_pol_sf"/>
</dbReference>
<dbReference type="SUPFAM" id="SSF56672">
    <property type="entry name" value="DNA/RNA polymerases"/>
    <property type="match status" value="1"/>
</dbReference>
<dbReference type="AlphaFoldDB" id="A0A2Z4LX33"/>
<dbReference type="Proteomes" id="UP000248536">
    <property type="component" value="Chromosome"/>
</dbReference>
<dbReference type="GO" id="GO:0003684">
    <property type="term" value="F:damaged DNA binding"/>
    <property type="evidence" value="ECO:0007669"/>
    <property type="project" value="InterPro"/>
</dbReference>
<dbReference type="Gene3D" id="3.40.1170.60">
    <property type="match status" value="1"/>
</dbReference>
<evidence type="ECO:0000256" key="3">
    <source>
        <dbReference type="ARBA" id="ARBA00023199"/>
    </source>
</evidence>
<evidence type="ECO:0000313" key="7">
    <source>
        <dbReference type="EMBL" id="AWX46319.1"/>
    </source>
</evidence>
<dbReference type="PANTHER" id="PTHR11076:SF34">
    <property type="entry name" value="PROTEIN UMUC"/>
    <property type="match status" value="1"/>
</dbReference>
<dbReference type="OrthoDB" id="9808813at2"/>
<feature type="domain" description="UmuC" evidence="6">
    <location>
        <begin position="2"/>
        <end position="187"/>
    </location>
</feature>
<dbReference type="Gene3D" id="1.10.150.20">
    <property type="entry name" value="5' to 3' exonuclease, C-terminal subdomain"/>
    <property type="match status" value="1"/>
</dbReference>
<dbReference type="SUPFAM" id="SSF100879">
    <property type="entry name" value="Lesion bypass DNA polymerase (Y-family), little finger domain"/>
    <property type="match status" value="1"/>
</dbReference>
<dbReference type="InterPro" id="IPR017961">
    <property type="entry name" value="DNA_pol_Y-fam_little_finger"/>
</dbReference>
<dbReference type="GO" id="GO:0003887">
    <property type="term" value="F:DNA-directed DNA polymerase activity"/>
    <property type="evidence" value="ECO:0007669"/>
    <property type="project" value="TreeGrafter"/>
</dbReference>
<dbReference type="Gene3D" id="3.30.70.270">
    <property type="match status" value="1"/>
</dbReference>
<reference evidence="7 8" key="1">
    <citation type="submission" date="2018-06" db="EMBL/GenBank/DDBJ databases">
        <title>Spongiibacterium sp. HME9304 Genome sequencing and assembly.</title>
        <authorList>
            <person name="Kang H."/>
            <person name="Kim H."/>
            <person name="Joh K."/>
        </authorList>
    </citation>
    <scope>NUCLEOTIDE SEQUENCE [LARGE SCALE GENOMIC DNA]</scope>
    <source>
        <strain evidence="7 8">HME9304</strain>
    </source>
</reference>
<proteinExistence type="inferred from homology"/>
<dbReference type="CDD" id="cd01700">
    <property type="entry name" value="PolY_Pol_V_umuC"/>
    <property type="match status" value="1"/>
</dbReference>
<dbReference type="InterPro" id="IPR036775">
    <property type="entry name" value="DNA_pol_Y-fam_lit_finger_sf"/>
</dbReference>
<evidence type="ECO:0000259" key="6">
    <source>
        <dbReference type="PROSITE" id="PS50173"/>
    </source>
</evidence>
<dbReference type="GO" id="GO:0006281">
    <property type="term" value="P:DNA repair"/>
    <property type="evidence" value="ECO:0007669"/>
    <property type="project" value="UniProtKB-KW"/>
</dbReference>
<dbReference type="GO" id="GO:0042276">
    <property type="term" value="P:error-prone translesion synthesis"/>
    <property type="evidence" value="ECO:0007669"/>
    <property type="project" value="TreeGrafter"/>
</dbReference>
<sequence>MVALVDCNSFYASCEAVFRPDLKGKPIVVLSNNDGCVIAANKEAKAMTHIPMYEPIFKIKNQLLTNGVNFFSSNYTLYGEMSQRVINILKTFSPKVEVYSIDESFLDLSTVPRDELEAHGHKIKDTILQYTGLPVGVGIARTKVLAKVANRMAKKLPDLQHVCVVDSEQSEEELLKWCTIDDVWGIGKQHAKRLKSINVHDAHDFTRLPLAWVRKEMTVVGERLWRELNGEKAIEMVMEPKKKKGIGTAKSFGKKLTDLGLIEEACAFYITEVAEVLRAQGTCASQLTIFLTTNYHSDYDKQYANRITLKLEVPTNSTFILIKEANKALRKIFKLGYRYKKVGVDVTGIVPENEVQGNLFRPNLNSLSVLSKTVDKLNAKFGKAKVRSSTLGKRMKQWELIKEERSPRYTTQWNELLTVGKCKPKA</sequence>